<protein>
    <submittedName>
        <fullName evidence="2">Uncharacterized protein</fullName>
    </submittedName>
</protein>
<evidence type="ECO:0000256" key="1">
    <source>
        <dbReference type="SAM" id="MobiDB-lite"/>
    </source>
</evidence>
<proteinExistence type="predicted"/>
<dbReference type="InParanoid" id="A0A409X6Y7"/>
<name>A0A409X6Y7_9AGAR</name>
<gene>
    <name evidence="2" type="ORF">CVT26_008805</name>
</gene>
<evidence type="ECO:0000313" key="2">
    <source>
        <dbReference type="EMBL" id="PPQ86522.1"/>
    </source>
</evidence>
<evidence type="ECO:0000313" key="3">
    <source>
        <dbReference type="Proteomes" id="UP000284706"/>
    </source>
</evidence>
<dbReference type="AlphaFoldDB" id="A0A409X6Y7"/>
<feature type="region of interest" description="Disordered" evidence="1">
    <location>
        <begin position="89"/>
        <end position="108"/>
    </location>
</feature>
<keyword evidence="3" id="KW-1185">Reference proteome</keyword>
<comment type="caution">
    <text evidence="2">The sequence shown here is derived from an EMBL/GenBank/DDBJ whole genome shotgun (WGS) entry which is preliminary data.</text>
</comment>
<feature type="compositionally biased region" description="Basic and acidic residues" evidence="1">
    <location>
        <begin position="97"/>
        <end position="108"/>
    </location>
</feature>
<dbReference type="EMBL" id="NHYE01004048">
    <property type="protein sequence ID" value="PPQ86522.1"/>
    <property type="molecule type" value="Genomic_DNA"/>
</dbReference>
<accession>A0A409X6Y7</accession>
<dbReference type="Proteomes" id="UP000284706">
    <property type="component" value="Unassembled WGS sequence"/>
</dbReference>
<reference evidence="2 3" key="1">
    <citation type="journal article" date="2018" name="Evol. Lett.">
        <title>Horizontal gene cluster transfer increased hallucinogenic mushroom diversity.</title>
        <authorList>
            <person name="Reynolds H.T."/>
            <person name="Vijayakumar V."/>
            <person name="Gluck-Thaler E."/>
            <person name="Korotkin H.B."/>
            <person name="Matheny P.B."/>
            <person name="Slot J.C."/>
        </authorList>
    </citation>
    <scope>NUCLEOTIDE SEQUENCE [LARGE SCALE GENOMIC DNA]</scope>
    <source>
        <strain evidence="2 3">SRW20</strain>
    </source>
</reference>
<organism evidence="2 3">
    <name type="scientific">Gymnopilus dilepis</name>
    <dbReference type="NCBI Taxonomy" id="231916"/>
    <lineage>
        <taxon>Eukaryota</taxon>
        <taxon>Fungi</taxon>
        <taxon>Dikarya</taxon>
        <taxon>Basidiomycota</taxon>
        <taxon>Agaricomycotina</taxon>
        <taxon>Agaricomycetes</taxon>
        <taxon>Agaricomycetidae</taxon>
        <taxon>Agaricales</taxon>
        <taxon>Agaricineae</taxon>
        <taxon>Hymenogastraceae</taxon>
        <taxon>Gymnopilus</taxon>
    </lineage>
</organism>
<sequence>MRTFRRSVQRQISPSPTKSQIKYFVDTYGFNARAAYAYAVDPQKYEVQLNNDLFLTPPFEMIQWFNITRLLSMVDNDYSTDSDAHPFQGILCHPSRRNQERPGYHDPQ</sequence>